<feature type="domain" description="HTH araC/xylS-type" evidence="5">
    <location>
        <begin position="193"/>
        <end position="296"/>
    </location>
</feature>
<dbReference type="SMART" id="SM00342">
    <property type="entry name" value="HTH_ARAC"/>
    <property type="match status" value="1"/>
</dbReference>
<dbReference type="GO" id="GO:0043565">
    <property type="term" value="F:sequence-specific DNA binding"/>
    <property type="evidence" value="ECO:0007669"/>
    <property type="project" value="InterPro"/>
</dbReference>
<proteinExistence type="predicted"/>
<evidence type="ECO:0000256" key="3">
    <source>
        <dbReference type="ARBA" id="ARBA00023163"/>
    </source>
</evidence>
<evidence type="ECO:0000256" key="2">
    <source>
        <dbReference type="ARBA" id="ARBA00023125"/>
    </source>
</evidence>
<keyword evidence="4" id="KW-0472">Membrane</keyword>
<keyword evidence="4" id="KW-1133">Transmembrane helix</keyword>
<dbReference type="PANTHER" id="PTHR43280">
    <property type="entry name" value="ARAC-FAMILY TRANSCRIPTIONAL REGULATOR"/>
    <property type="match status" value="1"/>
</dbReference>
<dbReference type="EMBL" id="FOFY01000017">
    <property type="protein sequence ID" value="SER47569.1"/>
    <property type="molecule type" value="Genomic_DNA"/>
</dbReference>
<keyword evidence="1" id="KW-0805">Transcription regulation</keyword>
<organism evidence="6 7">
    <name type="scientific">Myroides profundi</name>
    <dbReference type="NCBI Taxonomy" id="480520"/>
    <lineage>
        <taxon>Bacteria</taxon>
        <taxon>Pseudomonadati</taxon>
        <taxon>Bacteroidota</taxon>
        <taxon>Flavobacteriia</taxon>
        <taxon>Flavobacteriales</taxon>
        <taxon>Flavobacteriaceae</taxon>
        <taxon>Myroides</taxon>
    </lineage>
</organism>
<keyword evidence="3" id="KW-0804">Transcription</keyword>
<accession>A0AAJ5BF78</accession>
<dbReference type="InterPro" id="IPR009057">
    <property type="entry name" value="Homeodomain-like_sf"/>
</dbReference>
<dbReference type="GO" id="GO:0003700">
    <property type="term" value="F:DNA-binding transcription factor activity"/>
    <property type="evidence" value="ECO:0007669"/>
    <property type="project" value="InterPro"/>
</dbReference>
<feature type="transmembrane region" description="Helical" evidence="4">
    <location>
        <begin position="39"/>
        <end position="60"/>
    </location>
</feature>
<keyword evidence="7" id="KW-1185">Reference proteome</keyword>
<feature type="transmembrane region" description="Helical" evidence="4">
    <location>
        <begin position="149"/>
        <end position="170"/>
    </location>
</feature>
<dbReference type="PANTHER" id="PTHR43280:SF29">
    <property type="entry name" value="ARAC-FAMILY TRANSCRIPTIONAL REGULATOR"/>
    <property type="match status" value="1"/>
</dbReference>
<dbReference type="PROSITE" id="PS01124">
    <property type="entry name" value="HTH_ARAC_FAMILY_2"/>
    <property type="match status" value="1"/>
</dbReference>
<sequence>MINSNNNTLLKKKLFLCLIISLLIIKQIINIMYSHTDIYLYIIVQIILILINRTSIRLYLSLITLETICIFMFKNNLITNNIYYTLSYILTLLGIFQFLKPNNINQYLHQPIHLYLNHISITTIILLTTHFLLNIYVQSLKHLNYLLEFVQLIIQSYILLYSILTLINYLKHNIAKKLSISFLKEHKYSESTLVILDYFENNKTRFLSVDFTINTLSTEVKIPVHEISKKINNELNTNYYTMIAFYRIQHAKQLIQLEPNYKIEAIAEECGFNSRGTFTKYFKLFVKCTPTEYKNTII</sequence>
<evidence type="ECO:0000256" key="1">
    <source>
        <dbReference type="ARBA" id="ARBA00023015"/>
    </source>
</evidence>
<dbReference type="AlphaFoldDB" id="A0AAJ5BF78"/>
<evidence type="ECO:0000259" key="5">
    <source>
        <dbReference type="PROSITE" id="PS01124"/>
    </source>
</evidence>
<dbReference type="SUPFAM" id="SSF46689">
    <property type="entry name" value="Homeodomain-like"/>
    <property type="match status" value="1"/>
</dbReference>
<gene>
    <name evidence="6" type="ORF">SAMN04488089_1173</name>
</gene>
<dbReference type="Gene3D" id="1.10.10.60">
    <property type="entry name" value="Homeodomain-like"/>
    <property type="match status" value="1"/>
</dbReference>
<evidence type="ECO:0000313" key="7">
    <source>
        <dbReference type="Proteomes" id="UP000183496"/>
    </source>
</evidence>
<protein>
    <submittedName>
        <fullName evidence="6">Transcriptional regulator, AraC family</fullName>
    </submittedName>
</protein>
<keyword evidence="2" id="KW-0238">DNA-binding</keyword>
<feature type="transmembrane region" description="Helical" evidence="4">
    <location>
        <begin position="81"/>
        <end position="99"/>
    </location>
</feature>
<feature type="transmembrane region" description="Helical" evidence="4">
    <location>
        <begin position="14"/>
        <end position="33"/>
    </location>
</feature>
<dbReference type="Pfam" id="PF12833">
    <property type="entry name" value="HTH_18"/>
    <property type="match status" value="1"/>
</dbReference>
<reference evidence="6 7" key="1">
    <citation type="submission" date="2016-10" db="EMBL/GenBank/DDBJ databases">
        <authorList>
            <person name="Varghese N."/>
            <person name="Submissions S."/>
        </authorList>
    </citation>
    <scope>NUCLEOTIDE SEQUENCE [LARGE SCALE GENOMIC DNA]</scope>
    <source>
        <strain evidence="7">DSM 19823 / KCTC 23066 / CCTCC M 208030 / D25</strain>
    </source>
</reference>
<evidence type="ECO:0000313" key="6">
    <source>
        <dbReference type="EMBL" id="SER47569.1"/>
    </source>
</evidence>
<name>A0AAJ5BF78_MYRPR</name>
<keyword evidence="4" id="KW-0812">Transmembrane</keyword>
<dbReference type="InterPro" id="IPR018060">
    <property type="entry name" value="HTH_AraC"/>
</dbReference>
<evidence type="ECO:0000256" key="4">
    <source>
        <dbReference type="SAM" id="Phobius"/>
    </source>
</evidence>
<dbReference type="PROSITE" id="PS00041">
    <property type="entry name" value="HTH_ARAC_FAMILY_1"/>
    <property type="match status" value="1"/>
</dbReference>
<dbReference type="InterPro" id="IPR018062">
    <property type="entry name" value="HTH_AraC-typ_CS"/>
</dbReference>
<feature type="transmembrane region" description="Helical" evidence="4">
    <location>
        <begin position="119"/>
        <end position="137"/>
    </location>
</feature>
<comment type="caution">
    <text evidence="6">The sequence shown here is derived from an EMBL/GenBank/DDBJ whole genome shotgun (WGS) entry which is preliminary data.</text>
</comment>
<dbReference type="Proteomes" id="UP000183496">
    <property type="component" value="Unassembled WGS sequence"/>
</dbReference>